<feature type="region of interest" description="Disordered" evidence="1">
    <location>
        <begin position="1"/>
        <end position="44"/>
    </location>
</feature>
<keyword evidence="2" id="KW-1133">Transmembrane helix</keyword>
<gene>
    <name evidence="3" type="ORF">PGLA1383_LOCUS37689</name>
</gene>
<evidence type="ECO:0000256" key="2">
    <source>
        <dbReference type="SAM" id="Phobius"/>
    </source>
</evidence>
<feature type="transmembrane region" description="Helical" evidence="2">
    <location>
        <begin position="169"/>
        <end position="191"/>
    </location>
</feature>
<dbReference type="OrthoDB" id="10349753at2759"/>
<comment type="caution">
    <text evidence="3">The sequence shown here is derived from an EMBL/GenBank/DDBJ whole genome shotgun (WGS) entry which is preliminary data.</text>
</comment>
<feature type="transmembrane region" description="Helical" evidence="2">
    <location>
        <begin position="267"/>
        <end position="286"/>
    </location>
</feature>
<accession>A0A813G1F4</accession>
<feature type="transmembrane region" description="Helical" evidence="2">
    <location>
        <begin position="448"/>
        <end position="471"/>
    </location>
</feature>
<reference evidence="3" key="1">
    <citation type="submission" date="2021-02" db="EMBL/GenBank/DDBJ databases">
        <authorList>
            <person name="Dougan E. K."/>
            <person name="Rhodes N."/>
            <person name="Thang M."/>
            <person name="Chan C."/>
        </authorList>
    </citation>
    <scope>NUCLEOTIDE SEQUENCE</scope>
</reference>
<feature type="transmembrane region" description="Helical" evidence="2">
    <location>
        <begin position="293"/>
        <end position="314"/>
    </location>
</feature>
<keyword evidence="4" id="KW-1185">Reference proteome</keyword>
<sequence length="515" mass="55806">MEAVSVVLLEQQRQQQEPEPRSSASTSGAQGLKGHLEPPVNPNTTKSIFSVDACDFPISPQYVFLNTPDEAEIENLQARGSRPCPASLTMEAVSVAPVEQQRQQQEPEPRSSASTSGAQGLKGHLEPPSTTKNIFSVDACDCPISPQDTFLNILDEVEMENLQARGSGVHLLSIMLLVALPLVAGFTGFGVQVAVKRGTGFSIISPLFVASSILMVGYMIYLAVRFGSMEVKKFCSQRYLYCSALGCAGALKSILQNMAVSRMNSSIVFIILRTSMVWVAILEAAYLRTAPTLVKVMTLFIVLIASISYTLVVLEGQSMEASLVPIVWSLVAAFADAVLYILTDIACRRFTRGLEGLERQAEMTRILLVEQVWKVMCFALAMFLTEGPDHWKTEGGPFHGWDAMTFVLAVVPMILKSPVGCLSVMLSGAMKTSLANSFDTGASYIMEVVFGLALFRASNACLLLTCASVLVMSALHALDLQAEEAKTQSGIFDTIRVSVSSGRHRWSTAFIRASS</sequence>
<dbReference type="Proteomes" id="UP000654075">
    <property type="component" value="Unassembled WGS sequence"/>
</dbReference>
<evidence type="ECO:0000313" key="4">
    <source>
        <dbReference type="Proteomes" id="UP000654075"/>
    </source>
</evidence>
<feature type="transmembrane region" description="Helical" evidence="2">
    <location>
        <begin position="366"/>
        <end position="384"/>
    </location>
</feature>
<dbReference type="AlphaFoldDB" id="A0A813G1F4"/>
<feature type="compositionally biased region" description="Low complexity" evidence="1">
    <location>
        <begin position="1"/>
        <end position="23"/>
    </location>
</feature>
<feature type="region of interest" description="Disordered" evidence="1">
    <location>
        <begin position="97"/>
        <end position="128"/>
    </location>
</feature>
<keyword evidence="2" id="KW-0472">Membrane</keyword>
<name>A0A813G1F4_POLGL</name>
<evidence type="ECO:0000313" key="3">
    <source>
        <dbReference type="EMBL" id="CAE8620122.1"/>
    </source>
</evidence>
<dbReference type="EMBL" id="CAJNNV010027349">
    <property type="protein sequence ID" value="CAE8620122.1"/>
    <property type="molecule type" value="Genomic_DNA"/>
</dbReference>
<keyword evidence="2" id="KW-0812">Transmembrane</keyword>
<feature type="transmembrane region" description="Helical" evidence="2">
    <location>
        <begin position="326"/>
        <end position="345"/>
    </location>
</feature>
<evidence type="ECO:0000256" key="1">
    <source>
        <dbReference type="SAM" id="MobiDB-lite"/>
    </source>
</evidence>
<protein>
    <submittedName>
        <fullName evidence="3">Uncharacterized protein</fullName>
    </submittedName>
</protein>
<feature type="transmembrane region" description="Helical" evidence="2">
    <location>
        <begin position="203"/>
        <end position="226"/>
    </location>
</feature>
<proteinExistence type="predicted"/>
<feature type="transmembrane region" description="Helical" evidence="2">
    <location>
        <begin position="404"/>
        <end position="427"/>
    </location>
</feature>
<organism evidence="3 4">
    <name type="scientific">Polarella glacialis</name>
    <name type="common">Dinoflagellate</name>
    <dbReference type="NCBI Taxonomy" id="89957"/>
    <lineage>
        <taxon>Eukaryota</taxon>
        <taxon>Sar</taxon>
        <taxon>Alveolata</taxon>
        <taxon>Dinophyceae</taxon>
        <taxon>Suessiales</taxon>
        <taxon>Suessiaceae</taxon>
        <taxon>Polarella</taxon>
    </lineage>
</organism>